<gene>
    <name evidence="1" type="ORF">SAMN05428964_102225</name>
</gene>
<evidence type="ECO:0000313" key="1">
    <source>
        <dbReference type="EMBL" id="SOC16158.1"/>
    </source>
</evidence>
<proteinExistence type="predicted"/>
<sequence length="56" mass="6341">MKSNGLADDLSFRTDDIVILFTWLRGMCSRDFLVNSAYNHVSGFTNRAFLPVVITD</sequence>
<protein>
    <submittedName>
        <fullName evidence="1">Uncharacterized protein</fullName>
    </submittedName>
</protein>
<dbReference type="EMBL" id="OBMM01000002">
    <property type="protein sequence ID" value="SOC16158.1"/>
    <property type="molecule type" value="Genomic_DNA"/>
</dbReference>
<dbReference type="Proteomes" id="UP000219068">
    <property type="component" value="Unassembled WGS sequence"/>
</dbReference>
<name>A0A285T8Z5_9PROT</name>
<dbReference type="AlphaFoldDB" id="A0A285T8Z5"/>
<reference evidence="1 2" key="1">
    <citation type="submission" date="2017-08" db="EMBL/GenBank/DDBJ databases">
        <authorList>
            <person name="de Groot N.N."/>
        </authorList>
    </citation>
    <scope>NUCLEOTIDE SEQUENCE [LARGE SCALE GENOMIC DNA]</scope>
    <source>
        <strain evidence="1 2">USBA 78</strain>
    </source>
</reference>
<organism evidence="1 2">
    <name type="scientific">Thalassospira xiamenensis</name>
    <dbReference type="NCBI Taxonomy" id="220697"/>
    <lineage>
        <taxon>Bacteria</taxon>
        <taxon>Pseudomonadati</taxon>
        <taxon>Pseudomonadota</taxon>
        <taxon>Alphaproteobacteria</taxon>
        <taxon>Rhodospirillales</taxon>
        <taxon>Thalassospiraceae</taxon>
        <taxon>Thalassospira</taxon>
    </lineage>
</organism>
<accession>A0A285T8Z5</accession>
<evidence type="ECO:0000313" key="2">
    <source>
        <dbReference type="Proteomes" id="UP000219068"/>
    </source>
</evidence>